<dbReference type="SUPFAM" id="SSF54292">
    <property type="entry name" value="2Fe-2S ferredoxin-like"/>
    <property type="match status" value="1"/>
</dbReference>
<evidence type="ECO:0000259" key="13">
    <source>
        <dbReference type="PROSITE" id="PS51839"/>
    </source>
</evidence>
<dbReference type="SUPFAM" id="SSF50692">
    <property type="entry name" value="ADC-like"/>
    <property type="match status" value="1"/>
</dbReference>
<keyword evidence="5" id="KW-0479">Metal-binding</keyword>
<dbReference type="GO" id="GO:0046872">
    <property type="term" value="F:metal ion binding"/>
    <property type="evidence" value="ECO:0007669"/>
    <property type="project" value="UniProtKB-KW"/>
</dbReference>
<evidence type="ECO:0000256" key="4">
    <source>
        <dbReference type="ARBA" id="ARBA00022714"/>
    </source>
</evidence>
<dbReference type="FunFam" id="3.10.20.740:FF:000001">
    <property type="entry name" value="NADH-quinone oxidoreductase subunit G"/>
    <property type="match status" value="1"/>
</dbReference>
<dbReference type="SMART" id="SM00926">
    <property type="entry name" value="Molybdop_Fe4S4"/>
    <property type="match status" value="1"/>
</dbReference>
<dbReference type="Pfam" id="PF13510">
    <property type="entry name" value="Fer2_4"/>
    <property type="match status" value="1"/>
</dbReference>
<dbReference type="InterPro" id="IPR006656">
    <property type="entry name" value="Mopterin_OxRdtase"/>
</dbReference>
<dbReference type="Pfam" id="PF10588">
    <property type="entry name" value="NADH-G_4Fe-4S_3"/>
    <property type="match status" value="1"/>
</dbReference>
<dbReference type="GO" id="GO:0016020">
    <property type="term" value="C:membrane"/>
    <property type="evidence" value="ECO:0007669"/>
    <property type="project" value="InterPro"/>
</dbReference>
<dbReference type="InterPro" id="IPR009010">
    <property type="entry name" value="Asp_de-COase-like_dom_sf"/>
</dbReference>
<dbReference type="InterPro" id="IPR019574">
    <property type="entry name" value="NADH_UbQ_OxRdtase_Gsu_4Fe4S-bd"/>
</dbReference>
<keyword evidence="15" id="KW-1185">Reference proteome</keyword>
<dbReference type="InterPro" id="IPR036010">
    <property type="entry name" value="2Fe-2S_ferredoxin-like_sf"/>
</dbReference>
<dbReference type="PROSITE" id="PS51669">
    <property type="entry name" value="4FE4S_MOW_BIS_MGD"/>
    <property type="match status" value="1"/>
</dbReference>
<dbReference type="Pfam" id="PF22117">
    <property type="entry name" value="Fer4_Nqo3"/>
    <property type="match status" value="1"/>
</dbReference>
<dbReference type="GO" id="GO:0043546">
    <property type="term" value="F:molybdopterin cofactor binding"/>
    <property type="evidence" value="ECO:0007669"/>
    <property type="project" value="InterPro"/>
</dbReference>
<dbReference type="HOGENOM" id="CLU_000422_11_6_9"/>
<dbReference type="PANTHER" id="PTHR43105:SF13">
    <property type="entry name" value="NADH-UBIQUINONE OXIDOREDUCTASE 75 KDA SUBUNIT, MITOCHONDRIAL"/>
    <property type="match status" value="1"/>
</dbReference>
<dbReference type="PANTHER" id="PTHR43105">
    <property type="entry name" value="RESPIRATORY NITRATE REDUCTASE"/>
    <property type="match status" value="1"/>
</dbReference>
<evidence type="ECO:0000313" key="15">
    <source>
        <dbReference type="Proteomes" id="UP000005439"/>
    </source>
</evidence>
<dbReference type="Proteomes" id="UP000005439">
    <property type="component" value="Chromosome"/>
</dbReference>
<accession>G8TYI2</accession>
<comment type="similarity">
    <text evidence="2">Belongs to the complex I 75 kDa subunit family.</text>
</comment>
<evidence type="ECO:0000256" key="8">
    <source>
        <dbReference type="ARBA" id="ARBA00023014"/>
    </source>
</evidence>
<dbReference type="PROSITE" id="PS00643">
    <property type="entry name" value="COMPLEX1_75K_3"/>
    <property type="match status" value="1"/>
</dbReference>
<protein>
    <submittedName>
        <fullName evidence="14">NADH dehydrogenase subunit G</fullName>
        <ecNumber evidence="14">1.6.5.3</ecNumber>
    </submittedName>
</protein>
<name>G8TYI2_SULAD</name>
<dbReference type="InterPro" id="IPR006963">
    <property type="entry name" value="Mopterin_OxRdtase_4Fe-4S_dom"/>
</dbReference>
<keyword evidence="3" id="KW-0004">4Fe-4S</keyword>
<feature type="domain" description="2Fe-2S ferredoxin-type" evidence="11">
    <location>
        <begin position="1"/>
        <end position="78"/>
    </location>
</feature>
<keyword evidence="6" id="KW-1278">Translocase</keyword>
<comment type="cofactor">
    <cofactor evidence="1">
        <name>[4Fe-4S] cluster</name>
        <dbReference type="ChEBI" id="CHEBI:49883"/>
    </cofactor>
</comment>
<dbReference type="GO" id="GO:0016491">
    <property type="term" value="F:oxidoreductase activity"/>
    <property type="evidence" value="ECO:0007669"/>
    <property type="project" value="UniProtKB-KW"/>
</dbReference>
<dbReference type="PROSITE" id="PS51085">
    <property type="entry name" value="2FE2S_FER_2"/>
    <property type="match status" value="1"/>
</dbReference>
<dbReference type="Gene3D" id="3.40.50.740">
    <property type="match status" value="1"/>
</dbReference>
<dbReference type="Pfam" id="PF00384">
    <property type="entry name" value="Molybdopterin"/>
    <property type="match status" value="1"/>
</dbReference>
<dbReference type="GO" id="GO:0008137">
    <property type="term" value="F:NADH dehydrogenase (ubiquinone) activity"/>
    <property type="evidence" value="ECO:0007669"/>
    <property type="project" value="InterPro"/>
</dbReference>
<dbReference type="EMBL" id="CP003179">
    <property type="protein sequence ID" value="AEW06243.1"/>
    <property type="molecule type" value="Genomic_DNA"/>
</dbReference>
<comment type="cofactor">
    <cofactor evidence="10">
        <name>[2Fe-2S] cluster</name>
        <dbReference type="ChEBI" id="CHEBI:190135"/>
    </cofactor>
</comment>
<dbReference type="GO" id="GO:0042773">
    <property type="term" value="P:ATP synthesis coupled electron transport"/>
    <property type="evidence" value="ECO:0007669"/>
    <property type="project" value="InterPro"/>
</dbReference>
<dbReference type="InterPro" id="IPR001041">
    <property type="entry name" value="2Fe-2S_ferredoxin-type"/>
</dbReference>
<keyword evidence="4" id="KW-0001">2Fe-2S</keyword>
<evidence type="ECO:0000256" key="2">
    <source>
        <dbReference type="ARBA" id="ARBA00005404"/>
    </source>
</evidence>
<evidence type="ECO:0000256" key="7">
    <source>
        <dbReference type="ARBA" id="ARBA00023004"/>
    </source>
</evidence>
<dbReference type="SUPFAM" id="SSF54862">
    <property type="entry name" value="4Fe-4S ferredoxins"/>
    <property type="match status" value="1"/>
</dbReference>
<keyword evidence="9" id="KW-0520">NAD</keyword>
<keyword evidence="14" id="KW-0560">Oxidoreductase</keyword>
<evidence type="ECO:0000256" key="6">
    <source>
        <dbReference type="ARBA" id="ARBA00022967"/>
    </source>
</evidence>
<sequence>MIRLTIDGQEVTVPEGTMIADAAARLGIEIPVYCYHEALGPLGACRMCLVQVEKMPKLATACTTAVQEGMVVHTHGPQVDKGRQGMLEFLLINHPLDCPVCDKGGECFLQDYTFEYGAPKGRFLEPKIQKVKDGPINEFVLVDQERCVLCQRCVRFMGEYVGEPQLLLEGRGVETVVTTVDHQPATSQFTGNVIDLCPVGALLSKPYHYKARPWNIERQESVCPHCPVGCTMLVTGRDGRIVRTEGRPVPDREWGWLCDRGRFGYDYTYHASRLTTSSLRGVSQAAAYTTREVGQWLKEVVTQGGGDRTGWIIGGSHTVEEARELWHFAHEIVGSPNLAVSRNVPGYLPRPLNGTFDDVKQADTVIYLGVDPYEAVPVVHLKLRERRRHFPTLNIVGIGARRLTRETLPGEDILVAPGSEAWVLAEVLRLKHPDHPAVARLTAGRHLASGQLASEVAERLADLLDKSAHLVFLWDGLHPELESVLQAIQSIRTAPTKVLPTWRPSNWRGFEAAGFPARFEALTRVLQKARDGELDLLVLWGADLWNEYPDQALVQDALSRVRYVVYEGVVPPGGGDLIDAWLPGATWGEVTGTYVNMEARLQTATASVNPPGQARPTKTYITAFTRTLGHVFPGVEDFDPYDPEGGDLLPMTTASEEWEPLSEPPVGSEKPWLITGQWVFEGGYPSDILQHRRPEYPARISPEDAEKWGIGETGRLQLTRDGKQLAVRVTVDARMPEGVIWIPLGVPDMPVNFIGTGPVDVTSLEEVHSA</sequence>
<evidence type="ECO:0000259" key="11">
    <source>
        <dbReference type="PROSITE" id="PS51085"/>
    </source>
</evidence>
<dbReference type="GO" id="GO:0051539">
    <property type="term" value="F:4 iron, 4 sulfur cluster binding"/>
    <property type="evidence" value="ECO:0007669"/>
    <property type="project" value="UniProtKB-KW"/>
</dbReference>
<dbReference type="SUPFAM" id="SSF53706">
    <property type="entry name" value="Formate dehydrogenase/DMSO reductase, domains 1-3"/>
    <property type="match status" value="1"/>
</dbReference>
<reference evidence="15" key="1">
    <citation type="submission" date="2011-12" db="EMBL/GenBank/DDBJ databases">
        <title>The complete genome of chromosome of Sulfobacillus acidophilus DSM 10332.</title>
        <authorList>
            <person name="Lucas S."/>
            <person name="Han J."/>
            <person name="Lapidus A."/>
            <person name="Bruce D."/>
            <person name="Goodwin L."/>
            <person name="Pitluck S."/>
            <person name="Peters L."/>
            <person name="Kyrpides N."/>
            <person name="Mavromatis K."/>
            <person name="Ivanova N."/>
            <person name="Mikhailova N."/>
            <person name="Chertkov O."/>
            <person name="Saunders E."/>
            <person name="Detter J.C."/>
            <person name="Tapia R."/>
            <person name="Han C."/>
            <person name="Land M."/>
            <person name="Hauser L."/>
            <person name="Markowitz V."/>
            <person name="Cheng J.-F."/>
            <person name="Hugenholtz P."/>
            <person name="Woyke T."/>
            <person name="Wu D."/>
            <person name="Pukall R."/>
            <person name="Gehrich-Schroeter G."/>
            <person name="Schneider S."/>
            <person name="Klenk H.-P."/>
            <person name="Eisen J.A."/>
        </authorList>
    </citation>
    <scope>NUCLEOTIDE SEQUENCE [LARGE SCALE GENOMIC DNA]</scope>
    <source>
        <strain evidence="15">ATCC 700253 / DSM 10332 / NAL</strain>
    </source>
</reference>
<proteinExistence type="inferred from homology"/>
<dbReference type="InterPro" id="IPR006657">
    <property type="entry name" value="MoPterin_dinucl-bd_dom"/>
</dbReference>
<evidence type="ECO:0000256" key="1">
    <source>
        <dbReference type="ARBA" id="ARBA00001966"/>
    </source>
</evidence>
<evidence type="ECO:0000256" key="5">
    <source>
        <dbReference type="ARBA" id="ARBA00022723"/>
    </source>
</evidence>
<dbReference type="InterPro" id="IPR050123">
    <property type="entry name" value="Prok_molybdopt-oxidoreductase"/>
</dbReference>
<dbReference type="InterPro" id="IPR000283">
    <property type="entry name" value="NADH_UbQ_OxRdtase_75kDa_su_CS"/>
</dbReference>
<dbReference type="SMART" id="SM00929">
    <property type="entry name" value="NADH-G_4Fe-4S_3"/>
    <property type="match status" value="1"/>
</dbReference>
<dbReference type="PATRIC" id="fig|679936.5.peg.2876"/>
<dbReference type="PROSITE" id="PS00641">
    <property type="entry name" value="COMPLEX1_75K_1"/>
    <property type="match status" value="1"/>
</dbReference>
<dbReference type="Gene3D" id="2.40.40.20">
    <property type="match status" value="1"/>
</dbReference>
<feature type="domain" description="4Fe-4S Mo/W bis-MGD-type" evidence="12">
    <location>
        <begin position="216"/>
        <end position="272"/>
    </location>
</feature>
<dbReference type="Pfam" id="PF01568">
    <property type="entry name" value="Molydop_binding"/>
    <property type="match status" value="1"/>
</dbReference>
<dbReference type="CDD" id="cd00207">
    <property type="entry name" value="fer2"/>
    <property type="match status" value="1"/>
</dbReference>
<dbReference type="PROSITE" id="PS00642">
    <property type="entry name" value="COMPLEX1_75K_2"/>
    <property type="match status" value="1"/>
</dbReference>
<evidence type="ECO:0000259" key="12">
    <source>
        <dbReference type="PROSITE" id="PS51669"/>
    </source>
</evidence>
<dbReference type="AlphaFoldDB" id="G8TYI2"/>
<dbReference type="Gene3D" id="3.30.70.20">
    <property type="match status" value="1"/>
</dbReference>
<keyword evidence="8" id="KW-0411">Iron-sulfur</keyword>
<dbReference type="InterPro" id="IPR054351">
    <property type="entry name" value="NADH_UbQ_OxRdtase_ferredoxin"/>
</dbReference>
<dbReference type="PROSITE" id="PS51839">
    <property type="entry name" value="4FE4S_HC3"/>
    <property type="match status" value="1"/>
</dbReference>
<dbReference type="KEGG" id="sap:Sulac_2782"/>
<dbReference type="GO" id="GO:0051537">
    <property type="term" value="F:2 iron, 2 sulfur cluster binding"/>
    <property type="evidence" value="ECO:0007669"/>
    <property type="project" value="UniProtKB-KW"/>
</dbReference>
<evidence type="ECO:0000256" key="9">
    <source>
        <dbReference type="ARBA" id="ARBA00023027"/>
    </source>
</evidence>
<evidence type="ECO:0000313" key="14">
    <source>
        <dbReference type="EMBL" id="AEW06243.1"/>
    </source>
</evidence>
<organism evidence="14 15">
    <name type="scientific">Sulfobacillus acidophilus (strain ATCC 700253 / DSM 10332 / NAL)</name>
    <dbReference type="NCBI Taxonomy" id="679936"/>
    <lineage>
        <taxon>Bacteria</taxon>
        <taxon>Bacillati</taxon>
        <taxon>Bacillota</taxon>
        <taxon>Clostridia</taxon>
        <taxon>Eubacteriales</taxon>
        <taxon>Clostridiales Family XVII. Incertae Sedis</taxon>
        <taxon>Sulfobacillus</taxon>
    </lineage>
</organism>
<dbReference type="STRING" id="679936.Sulac_2782"/>
<keyword evidence="7" id="KW-0408">Iron</keyword>
<evidence type="ECO:0000256" key="10">
    <source>
        <dbReference type="ARBA" id="ARBA00034078"/>
    </source>
</evidence>
<dbReference type="Gene3D" id="3.30.200.210">
    <property type="match status" value="1"/>
</dbReference>
<reference evidence="14 15" key="2">
    <citation type="journal article" date="2012" name="Stand. Genomic Sci.">
        <title>Complete genome sequence of the moderately thermophilic mineral-sulfide-oxidizing firmicute Sulfobacillus acidophilus type strain (NAL(T)).</title>
        <authorList>
            <person name="Anderson I."/>
            <person name="Chertkov O."/>
            <person name="Chen A."/>
            <person name="Saunders E."/>
            <person name="Lapidus A."/>
            <person name="Nolan M."/>
            <person name="Lucas S."/>
            <person name="Hammon N."/>
            <person name="Deshpande S."/>
            <person name="Cheng J.F."/>
            <person name="Han C."/>
            <person name="Tapia R."/>
            <person name="Goodwin L.A."/>
            <person name="Pitluck S."/>
            <person name="Liolios K."/>
            <person name="Pagani I."/>
            <person name="Ivanova N."/>
            <person name="Mikhailova N."/>
            <person name="Pati A."/>
            <person name="Palaniappan K."/>
            <person name="Land M."/>
            <person name="Pan C."/>
            <person name="Rohde M."/>
            <person name="Pukall R."/>
            <person name="Goker M."/>
            <person name="Detter J.C."/>
            <person name="Woyke T."/>
            <person name="Bristow J."/>
            <person name="Eisen J.A."/>
            <person name="Markowitz V."/>
            <person name="Hugenholtz P."/>
            <person name="Kyrpides N.C."/>
            <person name="Klenk H.P."/>
            <person name="Mavromatis K."/>
        </authorList>
    </citation>
    <scope>NUCLEOTIDE SEQUENCE [LARGE SCALE GENOMIC DNA]</scope>
    <source>
        <strain evidence="15">ATCC 700253 / DSM 10332 / NAL</strain>
    </source>
</reference>
<dbReference type="EC" id="1.6.5.3" evidence="14"/>
<evidence type="ECO:0000256" key="3">
    <source>
        <dbReference type="ARBA" id="ARBA00022485"/>
    </source>
</evidence>
<dbReference type="Pfam" id="PF04879">
    <property type="entry name" value="Molybdop_Fe4S4"/>
    <property type="match status" value="1"/>
</dbReference>
<dbReference type="Gene3D" id="3.10.20.740">
    <property type="match status" value="1"/>
</dbReference>
<gene>
    <name evidence="14" type="ordered locus">Sulac_2782</name>
</gene>
<feature type="domain" description="4Fe-4S His(Cys)3-ligated-type" evidence="13">
    <location>
        <begin position="78"/>
        <end position="117"/>
    </location>
</feature>